<proteinExistence type="predicted"/>
<name>A0ABQ9IDD6_9NEOP</name>
<protein>
    <submittedName>
        <fullName evidence="1">Uncharacterized protein</fullName>
    </submittedName>
</protein>
<accession>A0ABQ9IDD6</accession>
<dbReference type="EMBL" id="JARBHB010000002">
    <property type="protein sequence ID" value="KAJ8894631.1"/>
    <property type="molecule type" value="Genomic_DNA"/>
</dbReference>
<organism evidence="1 2">
    <name type="scientific">Dryococelus australis</name>
    <dbReference type="NCBI Taxonomy" id="614101"/>
    <lineage>
        <taxon>Eukaryota</taxon>
        <taxon>Metazoa</taxon>
        <taxon>Ecdysozoa</taxon>
        <taxon>Arthropoda</taxon>
        <taxon>Hexapoda</taxon>
        <taxon>Insecta</taxon>
        <taxon>Pterygota</taxon>
        <taxon>Neoptera</taxon>
        <taxon>Polyneoptera</taxon>
        <taxon>Phasmatodea</taxon>
        <taxon>Verophasmatodea</taxon>
        <taxon>Anareolatae</taxon>
        <taxon>Phasmatidae</taxon>
        <taxon>Eurycanthinae</taxon>
        <taxon>Dryococelus</taxon>
    </lineage>
</organism>
<sequence>MTPSPNDGWNEFPDVAALDILMCVQVRCLVYETPLESEEDLAARNLAACLEVLQIHCVFYRVHDNIVAALTHAAARRTSL</sequence>
<comment type="caution">
    <text evidence="1">The sequence shown here is derived from an EMBL/GenBank/DDBJ whole genome shotgun (WGS) entry which is preliminary data.</text>
</comment>
<evidence type="ECO:0000313" key="2">
    <source>
        <dbReference type="Proteomes" id="UP001159363"/>
    </source>
</evidence>
<gene>
    <name evidence="1" type="ORF">PR048_007295</name>
</gene>
<keyword evidence="2" id="KW-1185">Reference proteome</keyword>
<dbReference type="Proteomes" id="UP001159363">
    <property type="component" value="Chromosome 2"/>
</dbReference>
<evidence type="ECO:0000313" key="1">
    <source>
        <dbReference type="EMBL" id="KAJ8894631.1"/>
    </source>
</evidence>
<reference evidence="1 2" key="1">
    <citation type="submission" date="2023-02" db="EMBL/GenBank/DDBJ databases">
        <title>LHISI_Scaffold_Assembly.</title>
        <authorList>
            <person name="Stuart O.P."/>
            <person name="Cleave R."/>
            <person name="Magrath M.J.L."/>
            <person name="Mikheyev A.S."/>
        </authorList>
    </citation>
    <scope>NUCLEOTIDE SEQUENCE [LARGE SCALE GENOMIC DNA]</scope>
    <source>
        <strain evidence="1">Daus_M_001</strain>
        <tissue evidence="1">Leg muscle</tissue>
    </source>
</reference>